<proteinExistence type="inferred from homology"/>
<evidence type="ECO:0000256" key="2">
    <source>
        <dbReference type="ARBA" id="ARBA00006653"/>
    </source>
</evidence>
<accession>A0ABQ9J2J5</accession>
<dbReference type="EMBL" id="JAPWTJ010001571">
    <property type="protein sequence ID" value="KAJ8970817.1"/>
    <property type="molecule type" value="Genomic_DNA"/>
</dbReference>
<keyword evidence="5" id="KW-0653">Protein transport</keyword>
<evidence type="ECO:0000313" key="9">
    <source>
        <dbReference type="Proteomes" id="UP001162164"/>
    </source>
</evidence>
<dbReference type="PANTHER" id="PTHR31658">
    <property type="entry name" value="CONSERVED OLIGOMERIC GOLGI COMPLEX SUBUNIT 1"/>
    <property type="match status" value="1"/>
</dbReference>
<sequence>MVLRSKNISRKITEKLESVEITAQGISDNLNALMLVENESCSKLLSIFIEHRKEHCRSGLQTSAMVRCLITTVHILHDCFICTKNEKKGLIWQQLHEVIKESAPTTLSKLELPVSSLMSYIPEIAKPLSLDNIETSLKNANVVIESWLRSTQETVRSGLQKSLQLITTVKGLHLIREESLKIELPNNWESICIESHLPDQFNVWYYFFQSLITDRCRSLISHKISMNVQDIQGYITDTLNSAIKSDKSEADLRWYVWHEENTDVSKVQNVHTGLSLKTSGYSQNIAGLCEKVDKRYLELLEDVSQYLYGQEYSCDINFSVIIKDYKFKRKYIDKDELENHLRIECTNNTAQITHFVNQILDKDSDEFVTKSIICARFFQAISTLCPNFNKCCKFNNMSDDWLRICDVFNRSSHILWQNWVTKSIEQMQSEVDKCDDISLTNMIRMLPRWDEIEIQEQTEEKVFKSKIKVPLKPSLILNNILLKLNNSLNCVLPHTLPKTIHLKFIERNVQVILSMYERLLATELNQIQALQFLFDVKYLAALCIHRENVQLVSYSQEICDKLRSRIDPFDLGRNNVKKSVFQSQMILGCVIPSSAQLASLGVLEKSKEQEQLPSVFGAKYSIIILLVPIITNNCAIPENGLKKDYEGSWYFDYGQKPTKTTPKKSQDQGSVVRQSAASLFGGLTTDWFS</sequence>
<evidence type="ECO:0000256" key="3">
    <source>
        <dbReference type="ARBA" id="ARBA00020978"/>
    </source>
</evidence>
<reference evidence="8" key="1">
    <citation type="journal article" date="2023" name="Insect Mol. Biol.">
        <title>Genome sequencing provides insights into the evolution of gene families encoding plant cell wall-degrading enzymes in longhorned beetles.</title>
        <authorList>
            <person name="Shin N.R."/>
            <person name="Okamura Y."/>
            <person name="Kirsch R."/>
            <person name="Pauchet Y."/>
        </authorList>
    </citation>
    <scope>NUCLEOTIDE SEQUENCE</scope>
    <source>
        <strain evidence="8">MMC_N1</strain>
    </source>
</reference>
<comment type="similarity">
    <text evidence="2">Belongs to the COG1 family.</text>
</comment>
<keyword evidence="6" id="KW-0333">Golgi apparatus</keyword>
<keyword evidence="7" id="KW-0472">Membrane</keyword>
<organism evidence="8 9">
    <name type="scientific">Molorchus minor</name>
    <dbReference type="NCBI Taxonomy" id="1323400"/>
    <lineage>
        <taxon>Eukaryota</taxon>
        <taxon>Metazoa</taxon>
        <taxon>Ecdysozoa</taxon>
        <taxon>Arthropoda</taxon>
        <taxon>Hexapoda</taxon>
        <taxon>Insecta</taxon>
        <taxon>Pterygota</taxon>
        <taxon>Neoptera</taxon>
        <taxon>Endopterygota</taxon>
        <taxon>Coleoptera</taxon>
        <taxon>Polyphaga</taxon>
        <taxon>Cucujiformia</taxon>
        <taxon>Chrysomeloidea</taxon>
        <taxon>Cerambycidae</taxon>
        <taxon>Lamiinae</taxon>
        <taxon>Monochamini</taxon>
        <taxon>Molorchus</taxon>
    </lineage>
</organism>
<evidence type="ECO:0000256" key="4">
    <source>
        <dbReference type="ARBA" id="ARBA00022448"/>
    </source>
</evidence>
<evidence type="ECO:0000256" key="7">
    <source>
        <dbReference type="ARBA" id="ARBA00023136"/>
    </source>
</evidence>
<comment type="subcellular location">
    <subcellularLocation>
        <location evidence="1">Golgi apparatus membrane</location>
        <topology evidence="1">Peripheral membrane protein</topology>
    </subcellularLocation>
</comment>
<name>A0ABQ9J2J5_9CUCU</name>
<dbReference type="Proteomes" id="UP001162164">
    <property type="component" value="Unassembled WGS sequence"/>
</dbReference>
<keyword evidence="4" id="KW-0813">Transport</keyword>
<comment type="caution">
    <text evidence="8">The sequence shown here is derived from an EMBL/GenBank/DDBJ whole genome shotgun (WGS) entry which is preliminary data.</text>
</comment>
<protein>
    <recommendedName>
        <fullName evidence="3">Conserved oligomeric Golgi complex subunit 1</fullName>
    </recommendedName>
</protein>
<dbReference type="InterPro" id="IPR033370">
    <property type="entry name" value="COG1"/>
</dbReference>
<evidence type="ECO:0000256" key="1">
    <source>
        <dbReference type="ARBA" id="ARBA00004395"/>
    </source>
</evidence>
<gene>
    <name evidence="8" type="ORF">NQ317_007180</name>
</gene>
<evidence type="ECO:0000313" key="8">
    <source>
        <dbReference type="EMBL" id="KAJ8970817.1"/>
    </source>
</evidence>
<keyword evidence="9" id="KW-1185">Reference proteome</keyword>
<dbReference type="PANTHER" id="PTHR31658:SF0">
    <property type="entry name" value="CONSERVED OLIGOMERIC GOLGI COMPLEX SUBUNIT 1"/>
    <property type="match status" value="1"/>
</dbReference>
<evidence type="ECO:0000256" key="5">
    <source>
        <dbReference type="ARBA" id="ARBA00022927"/>
    </source>
</evidence>
<evidence type="ECO:0000256" key="6">
    <source>
        <dbReference type="ARBA" id="ARBA00023034"/>
    </source>
</evidence>